<evidence type="ECO:0000313" key="3">
    <source>
        <dbReference type="EMBL" id="KAJ1152686.1"/>
    </source>
</evidence>
<dbReference type="EMBL" id="JANPWB010000009">
    <property type="protein sequence ID" value="KAJ1152686.1"/>
    <property type="molecule type" value="Genomic_DNA"/>
</dbReference>
<sequence length="98" mass="10677">MFGWLLQLQRLYMLNTGSQCQQGPRAGDPAVGTHAPQRGKPPCTRSMQGAAHARCMSLKRIRCELCGLKQCLCPLFRSLRPGGMGPRAHVALSFGPRG</sequence>
<feature type="signal peptide" evidence="2">
    <location>
        <begin position="1"/>
        <end position="20"/>
    </location>
</feature>
<evidence type="ECO:0000256" key="2">
    <source>
        <dbReference type="SAM" id="SignalP"/>
    </source>
</evidence>
<proteinExistence type="predicted"/>
<accession>A0AAV7RJQ4</accession>
<evidence type="ECO:0000313" key="4">
    <source>
        <dbReference type="Proteomes" id="UP001066276"/>
    </source>
</evidence>
<gene>
    <name evidence="3" type="ORF">NDU88_005461</name>
</gene>
<dbReference type="AlphaFoldDB" id="A0AAV7RJQ4"/>
<organism evidence="3 4">
    <name type="scientific">Pleurodeles waltl</name>
    <name type="common">Iberian ribbed newt</name>
    <dbReference type="NCBI Taxonomy" id="8319"/>
    <lineage>
        <taxon>Eukaryota</taxon>
        <taxon>Metazoa</taxon>
        <taxon>Chordata</taxon>
        <taxon>Craniata</taxon>
        <taxon>Vertebrata</taxon>
        <taxon>Euteleostomi</taxon>
        <taxon>Amphibia</taxon>
        <taxon>Batrachia</taxon>
        <taxon>Caudata</taxon>
        <taxon>Salamandroidea</taxon>
        <taxon>Salamandridae</taxon>
        <taxon>Pleurodelinae</taxon>
        <taxon>Pleurodeles</taxon>
    </lineage>
</organism>
<dbReference type="Proteomes" id="UP001066276">
    <property type="component" value="Chromosome 5"/>
</dbReference>
<keyword evidence="4" id="KW-1185">Reference proteome</keyword>
<keyword evidence="2" id="KW-0732">Signal</keyword>
<evidence type="ECO:0008006" key="5">
    <source>
        <dbReference type="Google" id="ProtNLM"/>
    </source>
</evidence>
<protein>
    <recommendedName>
        <fullName evidence="5">Secreted protein</fullName>
    </recommendedName>
</protein>
<evidence type="ECO:0000256" key="1">
    <source>
        <dbReference type="SAM" id="MobiDB-lite"/>
    </source>
</evidence>
<comment type="caution">
    <text evidence="3">The sequence shown here is derived from an EMBL/GenBank/DDBJ whole genome shotgun (WGS) entry which is preliminary data.</text>
</comment>
<reference evidence="3" key="1">
    <citation type="journal article" date="2022" name="bioRxiv">
        <title>Sequencing and chromosome-scale assembly of the giantPleurodeles waltlgenome.</title>
        <authorList>
            <person name="Brown T."/>
            <person name="Elewa A."/>
            <person name="Iarovenko S."/>
            <person name="Subramanian E."/>
            <person name="Araus A.J."/>
            <person name="Petzold A."/>
            <person name="Susuki M."/>
            <person name="Suzuki K.-i.T."/>
            <person name="Hayashi T."/>
            <person name="Toyoda A."/>
            <person name="Oliveira C."/>
            <person name="Osipova E."/>
            <person name="Leigh N.D."/>
            <person name="Simon A."/>
            <person name="Yun M.H."/>
        </authorList>
    </citation>
    <scope>NUCLEOTIDE SEQUENCE</scope>
    <source>
        <strain evidence="3">20211129_DDA</strain>
        <tissue evidence="3">Liver</tissue>
    </source>
</reference>
<feature type="chain" id="PRO_5043742580" description="Secreted protein" evidence="2">
    <location>
        <begin position="21"/>
        <end position="98"/>
    </location>
</feature>
<name>A0AAV7RJQ4_PLEWA</name>
<feature type="region of interest" description="Disordered" evidence="1">
    <location>
        <begin position="22"/>
        <end position="46"/>
    </location>
</feature>